<gene>
    <name evidence="2" type="ORF">KP509_01G050800</name>
</gene>
<accession>A0A8T2VL31</accession>
<sequence length="100" mass="11063">MMVKSDMEAGWSGSSSAAPQSELTNDSCTFFMSKERAAEAAGAQKSEHTTRSMHRKPSDLEGQSTMLLVSFGSLSVYCVRSSSCGRERERVCVCVMRRRR</sequence>
<evidence type="ECO:0000313" key="3">
    <source>
        <dbReference type="Proteomes" id="UP000825935"/>
    </source>
</evidence>
<dbReference type="Proteomes" id="UP000825935">
    <property type="component" value="Chromosome 1"/>
</dbReference>
<keyword evidence="3" id="KW-1185">Reference proteome</keyword>
<dbReference type="AlphaFoldDB" id="A0A8T2VL31"/>
<feature type="compositionally biased region" description="Polar residues" evidence="1">
    <location>
        <begin position="12"/>
        <end position="22"/>
    </location>
</feature>
<evidence type="ECO:0000256" key="1">
    <source>
        <dbReference type="SAM" id="MobiDB-lite"/>
    </source>
</evidence>
<proteinExistence type="predicted"/>
<feature type="region of interest" description="Disordered" evidence="1">
    <location>
        <begin position="1"/>
        <end position="22"/>
    </location>
</feature>
<evidence type="ECO:0000313" key="2">
    <source>
        <dbReference type="EMBL" id="KAH7446303.1"/>
    </source>
</evidence>
<protein>
    <submittedName>
        <fullName evidence="2">Uncharacterized protein</fullName>
    </submittedName>
</protein>
<name>A0A8T2VL31_CERRI</name>
<organism evidence="2 3">
    <name type="scientific">Ceratopteris richardii</name>
    <name type="common">Triangle waterfern</name>
    <dbReference type="NCBI Taxonomy" id="49495"/>
    <lineage>
        <taxon>Eukaryota</taxon>
        <taxon>Viridiplantae</taxon>
        <taxon>Streptophyta</taxon>
        <taxon>Embryophyta</taxon>
        <taxon>Tracheophyta</taxon>
        <taxon>Polypodiopsida</taxon>
        <taxon>Polypodiidae</taxon>
        <taxon>Polypodiales</taxon>
        <taxon>Pteridineae</taxon>
        <taxon>Pteridaceae</taxon>
        <taxon>Parkerioideae</taxon>
        <taxon>Ceratopteris</taxon>
    </lineage>
</organism>
<dbReference type="EMBL" id="CM035406">
    <property type="protein sequence ID" value="KAH7446303.1"/>
    <property type="molecule type" value="Genomic_DNA"/>
</dbReference>
<feature type="region of interest" description="Disordered" evidence="1">
    <location>
        <begin position="36"/>
        <end position="59"/>
    </location>
</feature>
<comment type="caution">
    <text evidence="2">The sequence shown here is derived from an EMBL/GenBank/DDBJ whole genome shotgun (WGS) entry which is preliminary data.</text>
</comment>
<reference evidence="2" key="1">
    <citation type="submission" date="2021-08" db="EMBL/GenBank/DDBJ databases">
        <title>WGS assembly of Ceratopteris richardii.</title>
        <authorList>
            <person name="Marchant D.B."/>
            <person name="Chen G."/>
            <person name="Jenkins J."/>
            <person name="Shu S."/>
            <person name="Leebens-Mack J."/>
            <person name="Grimwood J."/>
            <person name="Schmutz J."/>
            <person name="Soltis P."/>
            <person name="Soltis D."/>
            <person name="Chen Z.-H."/>
        </authorList>
    </citation>
    <scope>NUCLEOTIDE SEQUENCE</scope>
    <source>
        <strain evidence="2">Whitten #5841</strain>
        <tissue evidence="2">Leaf</tissue>
    </source>
</reference>